<evidence type="ECO:0000313" key="2">
    <source>
        <dbReference type="EMBL" id="SPQ01975.1"/>
    </source>
</evidence>
<dbReference type="SUPFAM" id="SSF89155">
    <property type="entry name" value="TorD-like"/>
    <property type="match status" value="1"/>
</dbReference>
<protein>
    <submittedName>
        <fullName evidence="2">Putative Cytoplasmic chaperone TorD</fullName>
    </submittedName>
</protein>
<keyword evidence="1" id="KW-0143">Chaperone</keyword>
<dbReference type="PANTHER" id="PTHR34227">
    <property type="entry name" value="CHAPERONE PROTEIN YCDY"/>
    <property type="match status" value="1"/>
</dbReference>
<evidence type="ECO:0000256" key="1">
    <source>
        <dbReference type="ARBA" id="ARBA00023186"/>
    </source>
</evidence>
<dbReference type="Proteomes" id="UP000245125">
    <property type="component" value="Unassembled WGS sequence"/>
</dbReference>
<reference evidence="3" key="1">
    <citation type="submission" date="2018-03" db="EMBL/GenBank/DDBJ databases">
        <authorList>
            <person name="Zecchin S."/>
        </authorList>
    </citation>
    <scope>NUCLEOTIDE SEQUENCE [LARGE SCALE GENOMIC DNA]</scope>
</reference>
<dbReference type="Gene3D" id="1.10.3480.10">
    <property type="entry name" value="TorD-like"/>
    <property type="match status" value="1"/>
</dbReference>
<gene>
    <name evidence="2" type="ORF">NBG4_820006</name>
</gene>
<proteinExistence type="predicted"/>
<dbReference type="InterPro" id="IPR020945">
    <property type="entry name" value="DMSO/NO3_reduct_chaperone"/>
</dbReference>
<dbReference type="PANTHER" id="PTHR34227:SF1">
    <property type="entry name" value="DIMETHYL SULFOXIDE REDUCTASE CHAPERONE-RELATED"/>
    <property type="match status" value="1"/>
</dbReference>
<dbReference type="OrthoDB" id="9795302at2"/>
<keyword evidence="3" id="KW-1185">Reference proteome</keyword>
<accession>A0A2U3QKU1</accession>
<organism evidence="2 3">
    <name type="scientific">Candidatus Sulfobium mesophilum</name>
    <dbReference type="NCBI Taxonomy" id="2016548"/>
    <lineage>
        <taxon>Bacteria</taxon>
        <taxon>Pseudomonadati</taxon>
        <taxon>Nitrospirota</taxon>
        <taxon>Nitrospiria</taxon>
        <taxon>Nitrospirales</taxon>
        <taxon>Nitrospiraceae</taxon>
        <taxon>Candidatus Sulfobium</taxon>
    </lineage>
</organism>
<evidence type="ECO:0000313" key="3">
    <source>
        <dbReference type="Proteomes" id="UP000245125"/>
    </source>
</evidence>
<dbReference type="EMBL" id="OUUY01000133">
    <property type="protein sequence ID" value="SPQ01975.1"/>
    <property type="molecule type" value="Genomic_DNA"/>
</dbReference>
<dbReference type="AlphaFoldDB" id="A0A2U3QKU1"/>
<name>A0A2U3QKU1_9BACT</name>
<dbReference type="InterPro" id="IPR050289">
    <property type="entry name" value="TorD/DmsD_chaperones"/>
</dbReference>
<dbReference type="Pfam" id="PF02613">
    <property type="entry name" value="Nitrate_red_del"/>
    <property type="match status" value="1"/>
</dbReference>
<sequence length="196" mass="22443">MMTAEMVKPSEALKLLSSMYLCKPSKTSIKNWKGALAEGSSIFLDDLKKAVNEIDIGSKKELEELLWEYTRLFIGPYKLPCPPWESVYTSPKRLMMQEAAEQVMAMYREAGLVVNTDDVLPDHIGAEMNFLAVLLQETHLETEQKDHFSDIVGRFLSEHLLKWIPEFTRDMENAAESLFYKAVAKTTRNMIEFIGK</sequence>
<dbReference type="InterPro" id="IPR036411">
    <property type="entry name" value="TorD-like_sf"/>
</dbReference>